<evidence type="ECO:0000256" key="1">
    <source>
        <dbReference type="ARBA" id="ARBA00001936"/>
    </source>
</evidence>
<keyword evidence="5" id="KW-0119">Carbohydrate metabolism</keyword>
<evidence type="ECO:0000256" key="2">
    <source>
        <dbReference type="ARBA" id="ARBA00022723"/>
    </source>
</evidence>
<evidence type="ECO:0000256" key="4">
    <source>
        <dbReference type="ARBA" id="ARBA00023235"/>
    </source>
</evidence>
<comment type="similarity">
    <text evidence="7">Belongs to the D-lyxose ketol-isomerase family.</text>
</comment>
<dbReference type="Pfam" id="PF07385">
    <property type="entry name" value="Lyx_isomer"/>
    <property type="match status" value="1"/>
</dbReference>
<keyword evidence="2" id="KW-0479">Metal-binding</keyword>
<evidence type="ECO:0000256" key="8">
    <source>
        <dbReference type="ARBA" id="ARBA00044972"/>
    </source>
</evidence>
<dbReference type="SUPFAM" id="SSF51182">
    <property type="entry name" value="RmlC-like cupins"/>
    <property type="match status" value="1"/>
</dbReference>
<evidence type="ECO:0000313" key="9">
    <source>
        <dbReference type="EMBL" id="SVB96582.1"/>
    </source>
</evidence>
<protein>
    <recommendedName>
        <fullName evidence="8">D-lyxose ketol-isomerase</fullName>
        <ecNumber evidence="8">5.3.1.15</ecNumber>
    </recommendedName>
</protein>
<reference evidence="9" key="1">
    <citation type="submission" date="2018-05" db="EMBL/GenBank/DDBJ databases">
        <authorList>
            <person name="Lanie J.A."/>
            <person name="Ng W.-L."/>
            <person name="Kazmierczak K.M."/>
            <person name="Andrzejewski T.M."/>
            <person name="Davidsen T.M."/>
            <person name="Wayne K.J."/>
            <person name="Tettelin H."/>
            <person name="Glass J.I."/>
            <person name="Rusch D."/>
            <person name="Podicherti R."/>
            <person name="Tsui H.-C.T."/>
            <person name="Winkler M.E."/>
        </authorList>
    </citation>
    <scope>NUCLEOTIDE SEQUENCE</scope>
</reference>
<accession>A0A382IBE8</accession>
<keyword evidence="4" id="KW-0413">Isomerase</keyword>
<comment type="catalytic activity">
    <reaction evidence="6">
        <text>D-lyxose = D-xylulose</text>
        <dbReference type="Rhea" id="RHEA:14201"/>
        <dbReference type="ChEBI" id="CHEBI:16789"/>
        <dbReference type="ChEBI" id="CHEBI:17140"/>
        <dbReference type="EC" id="5.3.1.15"/>
    </reaction>
</comment>
<evidence type="ECO:0000256" key="3">
    <source>
        <dbReference type="ARBA" id="ARBA00023211"/>
    </source>
</evidence>
<organism evidence="9">
    <name type="scientific">marine metagenome</name>
    <dbReference type="NCBI Taxonomy" id="408172"/>
    <lineage>
        <taxon>unclassified sequences</taxon>
        <taxon>metagenomes</taxon>
        <taxon>ecological metagenomes</taxon>
    </lineage>
</organism>
<dbReference type="InterPro" id="IPR014710">
    <property type="entry name" value="RmlC-like_jellyroll"/>
</dbReference>
<comment type="cofactor">
    <cofactor evidence="1">
        <name>Mn(2+)</name>
        <dbReference type="ChEBI" id="CHEBI:29035"/>
    </cofactor>
</comment>
<sequence length="229" mass="26307">MKRSEINSIIEEAKDYCNKNNFKLPPFAFWSVQDWKNKDKEKVDEIITHSLGWDITDFGLGDFKKIGICIFTIRNGSPENLKLGKGKLYAEKVFFLYKNQEVPLHYHWIKVEDVINRAGGAVGVQLYNSTKDDGLDSTNINASIDGEKIDIEAGKEFFLKSGESITLMPGVYHRFWCPDENVLVGEVSLVNDDRNDNKFYEPVGRFPKIEEDEEPIHLLCNEYLNFIDG</sequence>
<dbReference type="EC" id="5.3.1.15" evidence="8"/>
<dbReference type="Gene3D" id="2.60.120.10">
    <property type="entry name" value="Jelly Rolls"/>
    <property type="match status" value="1"/>
</dbReference>
<dbReference type="AlphaFoldDB" id="A0A382IBE8"/>
<evidence type="ECO:0000256" key="6">
    <source>
        <dbReference type="ARBA" id="ARBA00044907"/>
    </source>
</evidence>
<gene>
    <name evidence="9" type="ORF">METZ01_LOCUS249436</name>
</gene>
<dbReference type="InterPro" id="IPR010864">
    <property type="entry name" value="D-lyxose_isomer"/>
</dbReference>
<keyword evidence="3" id="KW-0464">Manganese</keyword>
<dbReference type="InterPro" id="IPR011051">
    <property type="entry name" value="RmlC_Cupin_sf"/>
</dbReference>
<name>A0A382IBE8_9ZZZZ</name>
<dbReference type="CDD" id="cd20309">
    <property type="entry name" value="cupin_EcSI"/>
    <property type="match status" value="1"/>
</dbReference>
<dbReference type="EMBL" id="UINC01066166">
    <property type="protein sequence ID" value="SVB96582.1"/>
    <property type="molecule type" value="Genomic_DNA"/>
</dbReference>
<dbReference type="GO" id="GO:0046872">
    <property type="term" value="F:metal ion binding"/>
    <property type="evidence" value="ECO:0007669"/>
    <property type="project" value="UniProtKB-KW"/>
</dbReference>
<dbReference type="GO" id="GO:0016853">
    <property type="term" value="F:isomerase activity"/>
    <property type="evidence" value="ECO:0007669"/>
    <property type="project" value="UniProtKB-KW"/>
</dbReference>
<evidence type="ECO:0000256" key="5">
    <source>
        <dbReference type="ARBA" id="ARBA00023277"/>
    </source>
</evidence>
<dbReference type="InterPro" id="IPR047581">
    <property type="entry name" value="EcSI_cupin"/>
</dbReference>
<proteinExistence type="inferred from homology"/>
<evidence type="ECO:0000256" key="7">
    <source>
        <dbReference type="ARBA" id="ARBA00044951"/>
    </source>
</evidence>